<comment type="caution">
    <text evidence="6">The sequence shown here is derived from an EMBL/GenBank/DDBJ whole genome shotgun (WGS) entry which is preliminary data.</text>
</comment>
<keyword evidence="3" id="KW-0964">Secreted</keyword>
<evidence type="ECO:0000256" key="5">
    <source>
        <dbReference type="ARBA" id="ARBA00023267"/>
    </source>
</evidence>
<dbReference type="EMBL" id="JBJQND010000014">
    <property type="protein sequence ID" value="KAL3855502.1"/>
    <property type="molecule type" value="Genomic_DNA"/>
</dbReference>
<dbReference type="InterPro" id="IPR036896">
    <property type="entry name" value="Avidin-like_sf"/>
</dbReference>
<evidence type="ECO:0000313" key="6">
    <source>
        <dbReference type="EMBL" id="KAL3855502.1"/>
    </source>
</evidence>
<evidence type="ECO:0000256" key="2">
    <source>
        <dbReference type="ARBA" id="ARBA00006297"/>
    </source>
</evidence>
<keyword evidence="7" id="KW-1185">Reference proteome</keyword>
<dbReference type="InterPro" id="IPR005469">
    <property type="entry name" value="Avidin"/>
</dbReference>
<dbReference type="AlphaFoldDB" id="A0ABD3V4Q8"/>
<keyword evidence="4" id="KW-0732">Signal</keyword>
<sequence length="137" mass="15047">MTCDCFCILPSSPWMNTNDPCGISGKWKNQLGSIMEISCQDGSLSGKYSSAVGVAVGFYKLLGQYNIVGANNNDCVVGFSVAWNNDVMGNSNSTTSWTGIHYASEGMIHTHWILVRYMEPNKLWTATMVGHDVLKRI</sequence>
<protein>
    <submittedName>
        <fullName evidence="6">Uncharacterized protein</fullName>
    </submittedName>
</protein>
<dbReference type="InterPro" id="IPR005468">
    <property type="entry name" value="Avidin/str"/>
</dbReference>
<dbReference type="Pfam" id="PF01382">
    <property type="entry name" value="Avidin"/>
    <property type="match status" value="1"/>
</dbReference>
<dbReference type="InterPro" id="IPR051764">
    <property type="entry name" value="Avidin/Streptavidin-rel"/>
</dbReference>
<gene>
    <name evidence="6" type="ORF">ACJMK2_014709</name>
</gene>
<reference evidence="6 7" key="1">
    <citation type="submission" date="2024-11" db="EMBL/GenBank/DDBJ databases">
        <title>Chromosome-level genome assembly of the freshwater bivalve Anodonta woodiana.</title>
        <authorList>
            <person name="Chen X."/>
        </authorList>
    </citation>
    <scope>NUCLEOTIDE SEQUENCE [LARGE SCALE GENOMIC DNA]</scope>
    <source>
        <strain evidence="6">MN2024</strain>
        <tissue evidence="6">Gills</tissue>
    </source>
</reference>
<evidence type="ECO:0000256" key="4">
    <source>
        <dbReference type="ARBA" id="ARBA00022729"/>
    </source>
</evidence>
<name>A0ABD3V4Q8_SINWO</name>
<keyword evidence="5" id="KW-0092">Biotin</keyword>
<organism evidence="6 7">
    <name type="scientific">Sinanodonta woodiana</name>
    <name type="common">Chinese pond mussel</name>
    <name type="synonym">Anodonta woodiana</name>
    <dbReference type="NCBI Taxonomy" id="1069815"/>
    <lineage>
        <taxon>Eukaryota</taxon>
        <taxon>Metazoa</taxon>
        <taxon>Spiralia</taxon>
        <taxon>Lophotrochozoa</taxon>
        <taxon>Mollusca</taxon>
        <taxon>Bivalvia</taxon>
        <taxon>Autobranchia</taxon>
        <taxon>Heteroconchia</taxon>
        <taxon>Palaeoheterodonta</taxon>
        <taxon>Unionida</taxon>
        <taxon>Unionoidea</taxon>
        <taxon>Unionidae</taxon>
        <taxon>Unioninae</taxon>
        <taxon>Sinanodonta</taxon>
    </lineage>
</organism>
<comment type="subcellular location">
    <subcellularLocation>
        <location evidence="1">Secreted</location>
    </subcellularLocation>
</comment>
<dbReference type="PRINTS" id="PR00709">
    <property type="entry name" value="AVIDIN"/>
</dbReference>
<dbReference type="PANTHER" id="PTHR34399">
    <property type="entry name" value="AVIDIN-RELATED"/>
    <property type="match status" value="1"/>
</dbReference>
<evidence type="ECO:0000256" key="3">
    <source>
        <dbReference type="ARBA" id="ARBA00022525"/>
    </source>
</evidence>
<evidence type="ECO:0000313" key="7">
    <source>
        <dbReference type="Proteomes" id="UP001634394"/>
    </source>
</evidence>
<dbReference type="Gene3D" id="2.40.128.30">
    <property type="entry name" value="Avidin-like"/>
    <property type="match status" value="1"/>
</dbReference>
<accession>A0ABD3V4Q8</accession>
<dbReference type="PROSITE" id="PS51326">
    <property type="entry name" value="AVIDIN_2"/>
    <property type="match status" value="1"/>
</dbReference>
<proteinExistence type="inferred from homology"/>
<evidence type="ECO:0000256" key="1">
    <source>
        <dbReference type="ARBA" id="ARBA00004613"/>
    </source>
</evidence>
<dbReference type="Proteomes" id="UP001634394">
    <property type="component" value="Unassembled WGS sequence"/>
</dbReference>
<dbReference type="GO" id="GO:0005576">
    <property type="term" value="C:extracellular region"/>
    <property type="evidence" value="ECO:0007669"/>
    <property type="project" value="UniProtKB-SubCell"/>
</dbReference>
<comment type="similarity">
    <text evidence="2">Belongs to the avidin/streptavidin family.</text>
</comment>
<dbReference type="SUPFAM" id="SSF50876">
    <property type="entry name" value="Avidin/streptavidin"/>
    <property type="match status" value="1"/>
</dbReference>